<proteinExistence type="inferred from homology"/>
<feature type="transmembrane region" description="Helical" evidence="8">
    <location>
        <begin position="182"/>
        <end position="205"/>
    </location>
</feature>
<feature type="transmembrane region" description="Helical" evidence="8">
    <location>
        <begin position="295"/>
        <end position="313"/>
    </location>
</feature>
<name>A0A6V8SNH2_9CLOT</name>
<keyword evidence="11" id="KW-1185">Reference proteome</keyword>
<evidence type="ECO:0000256" key="3">
    <source>
        <dbReference type="ARBA" id="ARBA00022448"/>
    </source>
</evidence>
<evidence type="ECO:0000256" key="8">
    <source>
        <dbReference type="SAM" id="Phobius"/>
    </source>
</evidence>
<dbReference type="RefSeq" id="WP_183279650.1">
    <property type="nucleotide sequence ID" value="NZ_BLZR01000001.1"/>
</dbReference>
<evidence type="ECO:0000256" key="5">
    <source>
        <dbReference type="ARBA" id="ARBA00022692"/>
    </source>
</evidence>
<feature type="transmembrane region" description="Helical" evidence="8">
    <location>
        <begin position="259"/>
        <end position="283"/>
    </location>
</feature>
<evidence type="ECO:0000256" key="6">
    <source>
        <dbReference type="ARBA" id="ARBA00022989"/>
    </source>
</evidence>
<evidence type="ECO:0000313" key="10">
    <source>
        <dbReference type="EMBL" id="GFP78351.1"/>
    </source>
</evidence>
<dbReference type="AlphaFoldDB" id="A0A6V8SNH2"/>
<reference evidence="10 11" key="1">
    <citation type="submission" date="2020-07" db="EMBL/GenBank/DDBJ databases">
        <title>A new beta-1,3-glucan-decomposing anaerobic bacterium isolated from anoxic soil subjected to biological soil disinfestation.</title>
        <authorList>
            <person name="Ueki A."/>
            <person name="Tonouchi A."/>
        </authorList>
    </citation>
    <scope>NUCLEOTIDE SEQUENCE [LARGE SCALE GENOMIC DNA]</scope>
    <source>
        <strain evidence="10 11">TW1</strain>
    </source>
</reference>
<dbReference type="GO" id="GO:0005886">
    <property type="term" value="C:plasma membrane"/>
    <property type="evidence" value="ECO:0007669"/>
    <property type="project" value="UniProtKB-SubCell"/>
</dbReference>
<evidence type="ECO:0000256" key="4">
    <source>
        <dbReference type="ARBA" id="ARBA00022475"/>
    </source>
</evidence>
<comment type="similarity">
    <text evidence="2">Belongs to the ABC-2 integral membrane protein family.</text>
</comment>
<accession>A0A6V8SNH2</accession>
<dbReference type="PANTHER" id="PTHR30294">
    <property type="entry name" value="MEMBRANE COMPONENT OF ABC TRANSPORTER YHHJ-RELATED"/>
    <property type="match status" value="1"/>
</dbReference>
<feature type="transmembrane region" description="Helical" evidence="8">
    <location>
        <begin position="231"/>
        <end position="253"/>
    </location>
</feature>
<dbReference type="PANTHER" id="PTHR30294:SF29">
    <property type="entry name" value="MULTIDRUG ABC TRANSPORTER PERMEASE YBHS-RELATED"/>
    <property type="match status" value="1"/>
</dbReference>
<dbReference type="GO" id="GO:0140359">
    <property type="term" value="F:ABC-type transporter activity"/>
    <property type="evidence" value="ECO:0007669"/>
    <property type="project" value="InterPro"/>
</dbReference>
<feature type="transmembrane region" description="Helical" evidence="8">
    <location>
        <begin position="348"/>
        <end position="369"/>
    </location>
</feature>
<sequence>MNMQRFLSIVKKEFIQIKRDKASFAIAIMMPLMMILLFGYAVVTQLEDISMLVLDQSNTAESRELIKSFENTSYFKVIGKAQNIDIIDDSINNGTAHSALIIPPDYADKIAKHEKPTVQFIVDGSDPTTARTAFSSGVMAAQSQSSKLIEKVTSKTLVTNNISGIDISTKVLFNPTLRNQNYTIPGLIGLIMQNITIILTAFALVREKERGTIEQLIVSPLKSPEIILGKLVPYIVIGFADFIYALILGIYWFNVPVAGSIPLLIFLGFGFVICALAIGILISTIAKTQLQAMQMAFLALLPSVLLSGFVFPREAMPKVIQYIGNVIPLTYFLNIIRGIVLKGLTINYLVQDVTLLFILGLVLLTLSIVRFRKKLD</sequence>
<dbReference type="Proteomes" id="UP000580568">
    <property type="component" value="Unassembled WGS sequence"/>
</dbReference>
<comment type="subcellular location">
    <subcellularLocation>
        <location evidence="1">Cell membrane</location>
        <topology evidence="1">Multi-pass membrane protein</topology>
    </subcellularLocation>
</comment>
<dbReference type="InterPro" id="IPR013525">
    <property type="entry name" value="ABC2_TM"/>
</dbReference>
<dbReference type="InterPro" id="IPR047817">
    <property type="entry name" value="ABC2_TM_bact-type"/>
</dbReference>
<evidence type="ECO:0000256" key="2">
    <source>
        <dbReference type="ARBA" id="ARBA00007783"/>
    </source>
</evidence>
<dbReference type="Pfam" id="PF12698">
    <property type="entry name" value="ABC2_membrane_3"/>
    <property type="match status" value="1"/>
</dbReference>
<dbReference type="PROSITE" id="PS51012">
    <property type="entry name" value="ABC_TM2"/>
    <property type="match status" value="1"/>
</dbReference>
<keyword evidence="6 8" id="KW-1133">Transmembrane helix</keyword>
<dbReference type="InterPro" id="IPR051449">
    <property type="entry name" value="ABC-2_transporter_component"/>
</dbReference>
<evidence type="ECO:0000256" key="7">
    <source>
        <dbReference type="ARBA" id="ARBA00023136"/>
    </source>
</evidence>
<keyword evidence="3" id="KW-0813">Transport</keyword>
<gene>
    <name evidence="10" type="ORF">bsdtw1_04573</name>
</gene>
<protein>
    <submittedName>
        <fullName evidence="10">Putative multidrug ABC transporter permease YbhS</fullName>
    </submittedName>
</protein>
<evidence type="ECO:0000259" key="9">
    <source>
        <dbReference type="PROSITE" id="PS51012"/>
    </source>
</evidence>
<dbReference type="Gene3D" id="3.40.1710.10">
    <property type="entry name" value="abc type-2 transporter like domain"/>
    <property type="match status" value="1"/>
</dbReference>
<comment type="caution">
    <text evidence="10">The sequence shown here is derived from an EMBL/GenBank/DDBJ whole genome shotgun (WGS) entry which is preliminary data.</text>
</comment>
<feature type="domain" description="ABC transmembrane type-2" evidence="9">
    <location>
        <begin position="142"/>
        <end position="374"/>
    </location>
</feature>
<dbReference type="EMBL" id="BLZR01000001">
    <property type="protein sequence ID" value="GFP78351.1"/>
    <property type="molecule type" value="Genomic_DNA"/>
</dbReference>
<organism evidence="10 11">
    <name type="scientific">Clostridium fungisolvens</name>
    <dbReference type="NCBI Taxonomy" id="1604897"/>
    <lineage>
        <taxon>Bacteria</taxon>
        <taxon>Bacillati</taxon>
        <taxon>Bacillota</taxon>
        <taxon>Clostridia</taxon>
        <taxon>Eubacteriales</taxon>
        <taxon>Clostridiaceae</taxon>
        <taxon>Clostridium</taxon>
    </lineage>
</organism>
<keyword evidence="5 8" id="KW-0812">Transmembrane</keyword>
<feature type="transmembrane region" description="Helical" evidence="8">
    <location>
        <begin position="319"/>
        <end position="336"/>
    </location>
</feature>
<keyword evidence="7 8" id="KW-0472">Membrane</keyword>
<evidence type="ECO:0000256" key="1">
    <source>
        <dbReference type="ARBA" id="ARBA00004651"/>
    </source>
</evidence>
<evidence type="ECO:0000313" key="11">
    <source>
        <dbReference type="Proteomes" id="UP000580568"/>
    </source>
</evidence>
<feature type="transmembrane region" description="Helical" evidence="8">
    <location>
        <begin position="21"/>
        <end position="43"/>
    </location>
</feature>
<keyword evidence="4" id="KW-1003">Cell membrane</keyword>